<evidence type="ECO:0000313" key="1">
    <source>
        <dbReference type="EMBL" id="MBW95275.1"/>
    </source>
</evidence>
<protein>
    <submittedName>
        <fullName evidence="1">MMS19 nucleotide excision repair protein isogeny</fullName>
    </submittedName>
</protein>
<reference evidence="1" key="1">
    <citation type="submission" date="2018-02" db="EMBL/GenBank/DDBJ databases">
        <title>Rhizophora mucronata_Transcriptome.</title>
        <authorList>
            <person name="Meera S.P."/>
            <person name="Sreeshan A."/>
            <person name="Augustine A."/>
        </authorList>
    </citation>
    <scope>NUCLEOTIDE SEQUENCE</scope>
    <source>
        <tissue evidence="1">Leaf</tissue>
    </source>
</reference>
<sequence>MHYSTSVELLLTRLQANRDKSLTSHKLGTKKKLSKSNFTLKYPSLFLFTCKGEGRYAYLLSFPFSLSFVHFLINC</sequence>
<name>A0A2P2JP86_RHIMU</name>
<dbReference type="EMBL" id="GGEC01014792">
    <property type="protein sequence ID" value="MBW95275.1"/>
    <property type="molecule type" value="Transcribed_RNA"/>
</dbReference>
<dbReference type="AlphaFoldDB" id="A0A2P2JP86"/>
<proteinExistence type="predicted"/>
<accession>A0A2P2JP86</accession>
<organism evidence="1">
    <name type="scientific">Rhizophora mucronata</name>
    <name type="common">Asiatic mangrove</name>
    <dbReference type="NCBI Taxonomy" id="61149"/>
    <lineage>
        <taxon>Eukaryota</taxon>
        <taxon>Viridiplantae</taxon>
        <taxon>Streptophyta</taxon>
        <taxon>Embryophyta</taxon>
        <taxon>Tracheophyta</taxon>
        <taxon>Spermatophyta</taxon>
        <taxon>Magnoliopsida</taxon>
        <taxon>eudicotyledons</taxon>
        <taxon>Gunneridae</taxon>
        <taxon>Pentapetalae</taxon>
        <taxon>rosids</taxon>
        <taxon>fabids</taxon>
        <taxon>Malpighiales</taxon>
        <taxon>Rhizophoraceae</taxon>
        <taxon>Rhizophora</taxon>
    </lineage>
</organism>